<dbReference type="EMBL" id="NCKU01004737">
    <property type="protein sequence ID" value="RWS05498.1"/>
    <property type="molecule type" value="Genomic_DNA"/>
</dbReference>
<reference evidence="2 3" key="1">
    <citation type="journal article" date="2018" name="Gigascience">
        <title>Genomes of trombidid mites reveal novel predicted allergens and laterally-transferred genes associated with secondary metabolism.</title>
        <authorList>
            <person name="Dong X."/>
            <person name="Chaisiri K."/>
            <person name="Xia D."/>
            <person name="Armstrong S.D."/>
            <person name="Fang Y."/>
            <person name="Donnelly M.J."/>
            <person name="Kadowaki T."/>
            <person name="McGarry J.W."/>
            <person name="Darby A.C."/>
            <person name="Makepeace B.L."/>
        </authorList>
    </citation>
    <scope>NUCLEOTIDE SEQUENCE [LARGE SCALE GENOMIC DNA]</scope>
    <source>
        <strain evidence="2">UoL-WK</strain>
    </source>
</reference>
<dbReference type="Proteomes" id="UP000285301">
    <property type="component" value="Unassembled WGS sequence"/>
</dbReference>
<sequence length="155" mass="17402">MDFCDNKTVAEYVRPTNSSDSAVNIKLWYSYSCPFLLFACFVSVLLNGFLVVLRKSPLIRNTPIIVISLNLATTDGLASLFTVFGITVNSYLPVVYGIEFNKCWLLVLEILRLSAFVASVLHLLALTWLHYQGIVNPLQHRASTLTAQLTFLRVK</sequence>
<protein>
    <submittedName>
        <fullName evidence="2">Trace amine-associated receptor 2-like protein</fullName>
    </submittedName>
</protein>
<feature type="transmembrane region" description="Helical" evidence="1">
    <location>
        <begin position="104"/>
        <end position="131"/>
    </location>
</feature>
<accession>A0A443QR51</accession>
<feature type="transmembrane region" description="Helical" evidence="1">
    <location>
        <begin position="28"/>
        <end position="53"/>
    </location>
</feature>
<dbReference type="AlphaFoldDB" id="A0A443QR51"/>
<keyword evidence="1" id="KW-1133">Transmembrane helix</keyword>
<gene>
    <name evidence="2" type="ORF">B4U79_18313</name>
</gene>
<evidence type="ECO:0000313" key="2">
    <source>
        <dbReference type="EMBL" id="RWS05498.1"/>
    </source>
</evidence>
<proteinExistence type="predicted"/>
<dbReference type="STRING" id="1965070.A0A443QR51"/>
<keyword evidence="2" id="KW-0675">Receptor</keyword>
<dbReference type="OrthoDB" id="9894375at2759"/>
<keyword evidence="1" id="KW-0812">Transmembrane</keyword>
<comment type="caution">
    <text evidence="2">The sequence shown here is derived from an EMBL/GenBank/DDBJ whole genome shotgun (WGS) entry which is preliminary data.</text>
</comment>
<feature type="transmembrane region" description="Helical" evidence="1">
    <location>
        <begin position="65"/>
        <end position="92"/>
    </location>
</feature>
<evidence type="ECO:0000256" key="1">
    <source>
        <dbReference type="SAM" id="Phobius"/>
    </source>
</evidence>
<dbReference type="Gene3D" id="1.20.1070.10">
    <property type="entry name" value="Rhodopsin 7-helix transmembrane proteins"/>
    <property type="match status" value="1"/>
</dbReference>
<keyword evidence="3" id="KW-1185">Reference proteome</keyword>
<keyword evidence="1" id="KW-0472">Membrane</keyword>
<name>A0A443QR51_9ACAR</name>
<evidence type="ECO:0000313" key="3">
    <source>
        <dbReference type="Proteomes" id="UP000285301"/>
    </source>
</evidence>
<dbReference type="SUPFAM" id="SSF81321">
    <property type="entry name" value="Family A G protein-coupled receptor-like"/>
    <property type="match status" value="1"/>
</dbReference>
<organism evidence="2 3">
    <name type="scientific">Dinothrombium tinctorium</name>
    <dbReference type="NCBI Taxonomy" id="1965070"/>
    <lineage>
        <taxon>Eukaryota</taxon>
        <taxon>Metazoa</taxon>
        <taxon>Ecdysozoa</taxon>
        <taxon>Arthropoda</taxon>
        <taxon>Chelicerata</taxon>
        <taxon>Arachnida</taxon>
        <taxon>Acari</taxon>
        <taxon>Acariformes</taxon>
        <taxon>Trombidiformes</taxon>
        <taxon>Prostigmata</taxon>
        <taxon>Anystina</taxon>
        <taxon>Parasitengona</taxon>
        <taxon>Trombidioidea</taxon>
        <taxon>Trombidiidae</taxon>
        <taxon>Dinothrombium</taxon>
    </lineage>
</organism>